<keyword evidence="3" id="KW-1185">Reference proteome</keyword>
<dbReference type="RefSeq" id="WP_157552034.1">
    <property type="nucleotide sequence ID" value="NZ_JABELX010000007.1"/>
</dbReference>
<evidence type="ECO:0000256" key="1">
    <source>
        <dbReference type="SAM" id="MobiDB-lite"/>
    </source>
</evidence>
<protein>
    <submittedName>
        <fullName evidence="2">Uncharacterized protein</fullName>
    </submittedName>
</protein>
<reference evidence="2 3" key="1">
    <citation type="submission" date="2020-05" db="EMBL/GenBank/DDBJ databases">
        <title>MicrobeNet Type strains.</title>
        <authorList>
            <person name="Nicholson A.C."/>
        </authorList>
    </citation>
    <scope>NUCLEOTIDE SEQUENCE [LARGE SCALE GENOMIC DNA]</scope>
    <source>
        <strain evidence="2 3">JCM 3224</strain>
    </source>
</reference>
<accession>A0A849C3Q3</accession>
<feature type="compositionally biased region" description="Basic and acidic residues" evidence="1">
    <location>
        <begin position="480"/>
        <end position="497"/>
    </location>
</feature>
<name>A0A849C3Q3_9NOCA</name>
<evidence type="ECO:0000313" key="3">
    <source>
        <dbReference type="Proteomes" id="UP000586827"/>
    </source>
</evidence>
<proteinExistence type="predicted"/>
<dbReference type="EMBL" id="JABELX010000007">
    <property type="protein sequence ID" value="NNH72226.1"/>
    <property type="molecule type" value="Genomic_DNA"/>
</dbReference>
<evidence type="ECO:0000313" key="2">
    <source>
        <dbReference type="EMBL" id="NNH72226.1"/>
    </source>
</evidence>
<comment type="caution">
    <text evidence="2">The sequence shown here is derived from an EMBL/GenBank/DDBJ whole genome shotgun (WGS) entry which is preliminary data.</text>
</comment>
<feature type="region of interest" description="Disordered" evidence="1">
    <location>
        <begin position="469"/>
        <end position="516"/>
    </location>
</feature>
<sequence length="863" mass="93586">MIWRRSGGDDRENAVPEIRSAPRVWEAQQVEQGFRGALERTDAVADARERARAVLDTIREFLGKIEDFELSRNSSGLQARLAAAAVEFPDDALRVLADVSWRGDIDESVSRSVFGRWMRRPDADTFAATWGPAIGLLTQAGGLAGWMSTAVRAEDAEVSPEFRTLLRAQLIRMVDEQFEKYEFGTASSPVWQLLYALGPANRADWFCLLGDLAAERGEESVAAHRYEVADRFGGTGIEDRLARLHDIGAYHRLLGGATSEDRLKGPGTPSGYRHLVLAAAAVLRGASVGNHLRDADRGADQHFQSTVTLLSALDLLRQGDQESARRTLEDAAVGGDDSAINARLVLGALDGDDQAIADAARALLARHGRDWPTRSLVAPATVLTAASRGAPALLPELIAAAPGESGGELDALRNAAAGLVLAKAARAALLSRPDQTRTLLDEANNLLNSATDDEAARLRESAARISELTAGLEGADAESDATRDDTAAPGRIPERGAEATPPQSSGGAAGPDAPAGLDRPFDRLAFAALSVDGQTHPTTPRALRLWRELDAETGGTARGLHHLAISTHALAYRLEINGDDGAFEHWRAALGYWARLHGEPIFWEQLRTHLTAVMPDATADDISGAVDEARAELPTRLLEPHITRVLELHRDQSARARAHLDLIRAAPFAAEYVDHARTRISREAGAQIRRLIRESELDRAMDEARAWTAIDGDNIPLAELMLDVGIEHIEGTRQSGDSWSSARPVLERIAEVVEPIRATLRVTDRLLAARGRPTYDHPDHAAFAAKLGRYEFWLGACQLMSTHTEYRQNPFADRSGFRTAATHFHSAITLGLPDLAPYDQARQLLVDAGRLQRAASGQFVGFL</sequence>
<gene>
    <name evidence="2" type="ORF">HLB23_20585</name>
</gene>
<organism evidence="2 3">
    <name type="scientific">Nocardia uniformis</name>
    <dbReference type="NCBI Taxonomy" id="53432"/>
    <lineage>
        <taxon>Bacteria</taxon>
        <taxon>Bacillati</taxon>
        <taxon>Actinomycetota</taxon>
        <taxon>Actinomycetes</taxon>
        <taxon>Mycobacteriales</taxon>
        <taxon>Nocardiaceae</taxon>
        <taxon>Nocardia</taxon>
    </lineage>
</organism>
<dbReference type="AlphaFoldDB" id="A0A849C3Q3"/>
<dbReference type="Proteomes" id="UP000586827">
    <property type="component" value="Unassembled WGS sequence"/>
</dbReference>
<feature type="compositionally biased region" description="Low complexity" evidence="1">
    <location>
        <begin position="501"/>
        <end position="516"/>
    </location>
</feature>